<sequence length="217" mass="23989">MTGRPSVRERSPVELIETAERLFAVHGIDGVSLRQIGSEAGHRNPAAVQYHFGSKAALIRAVLEHRVPAINARRLELLERLRGEGRQDDLRGLVEAMARPLLDLDPQAHHYVVFLARLMSHRSELRAAYTATLTDAISAALVAQGIKAALADLPEPIREHRFSMAMELMVHVIANRQVRTGDRRRDGLTEALFANDLIDGMVGLLTAPHTPAGRRRA</sequence>
<gene>
    <name evidence="3" type="ORF">ACFPZN_12600</name>
</gene>
<evidence type="ECO:0000259" key="2">
    <source>
        <dbReference type="Pfam" id="PF00440"/>
    </source>
</evidence>
<reference evidence="4" key="1">
    <citation type="journal article" date="2019" name="Int. J. Syst. Evol. Microbiol.">
        <title>The Global Catalogue of Microorganisms (GCM) 10K type strain sequencing project: providing services to taxonomists for standard genome sequencing and annotation.</title>
        <authorList>
            <consortium name="The Broad Institute Genomics Platform"/>
            <consortium name="The Broad Institute Genome Sequencing Center for Infectious Disease"/>
            <person name="Wu L."/>
            <person name="Ma J."/>
        </authorList>
    </citation>
    <scope>NUCLEOTIDE SEQUENCE [LARGE SCALE GENOMIC DNA]</scope>
    <source>
        <strain evidence="4">KCTC 42087</strain>
    </source>
</reference>
<dbReference type="InterPro" id="IPR009057">
    <property type="entry name" value="Homeodomain-like_sf"/>
</dbReference>
<evidence type="ECO:0000313" key="4">
    <source>
        <dbReference type="Proteomes" id="UP001596074"/>
    </source>
</evidence>
<feature type="domain" description="HTH tetR-type" evidence="2">
    <location>
        <begin position="15"/>
        <end position="62"/>
    </location>
</feature>
<dbReference type="SUPFAM" id="SSF46689">
    <property type="entry name" value="Homeodomain-like"/>
    <property type="match status" value="1"/>
</dbReference>
<evidence type="ECO:0000256" key="1">
    <source>
        <dbReference type="ARBA" id="ARBA00023125"/>
    </source>
</evidence>
<keyword evidence="4" id="KW-1185">Reference proteome</keyword>
<protein>
    <submittedName>
        <fullName evidence="3">TetR/AcrR family transcriptional regulator</fullName>
    </submittedName>
</protein>
<dbReference type="PANTHER" id="PTHR30055:SF235">
    <property type="entry name" value="TRANSCRIPTIONAL REGULATORY PROTEIN"/>
    <property type="match status" value="1"/>
</dbReference>
<dbReference type="EMBL" id="JBHSON010000014">
    <property type="protein sequence ID" value="MFC5746454.1"/>
    <property type="molecule type" value="Genomic_DNA"/>
</dbReference>
<dbReference type="Proteomes" id="UP001596074">
    <property type="component" value="Unassembled WGS sequence"/>
</dbReference>
<accession>A0ABW0ZX08</accession>
<dbReference type="Gene3D" id="1.10.357.10">
    <property type="entry name" value="Tetracycline Repressor, domain 2"/>
    <property type="match status" value="1"/>
</dbReference>
<keyword evidence="1" id="KW-0238">DNA-binding</keyword>
<dbReference type="RefSeq" id="WP_378282076.1">
    <property type="nucleotide sequence ID" value="NZ_JBHSON010000014.1"/>
</dbReference>
<dbReference type="InterPro" id="IPR001647">
    <property type="entry name" value="HTH_TetR"/>
</dbReference>
<comment type="caution">
    <text evidence="3">The sequence shown here is derived from an EMBL/GenBank/DDBJ whole genome shotgun (WGS) entry which is preliminary data.</text>
</comment>
<dbReference type="InterPro" id="IPR050109">
    <property type="entry name" value="HTH-type_TetR-like_transc_reg"/>
</dbReference>
<dbReference type="Pfam" id="PF00440">
    <property type="entry name" value="TetR_N"/>
    <property type="match status" value="1"/>
</dbReference>
<organism evidence="3 4">
    <name type="scientific">Actinomadura rugatobispora</name>
    <dbReference type="NCBI Taxonomy" id="1994"/>
    <lineage>
        <taxon>Bacteria</taxon>
        <taxon>Bacillati</taxon>
        <taxon>Actinomycetota</taxon>
        <taxon>Actinomycetes</taxon>
        <taxon>Streptosporangiales</taxon>
        <taxon>Thermomonosporaceae</taxon>
        <taxon>Actinomadura</taxon>
    </lineage>
</organism>
<name>A0ABW0ZX08_9ACTN</name>
<evidence type="ECO:0000313" key="3">
    <source>
        <dbReference type="EMBL" id="MFC5746454.1"/>
    </source>
</evidence>
<dbReference type="PANTHER" id="PTHR30055">
    <property type="entry name" value="HTH-TYPE TRANSCRIPTIONAL REGULATOR RUTR"/>
    <property type="match status" value="1"/>
</dbReference>
<proteinExistence type="predicted"/>